<dbReference type="PIRSF" id="PIRSF000429">
    <property type="entry name" value="Ac-CoA_Ac_transf"/>
    <property type="match status" value="1"/>
</dbReference>
<keyword evidence="7" id="KW-0576">Peroxisome</keyword>
<dbReference type="PROSITE" id="PS00737">
    <property type="entry name" value="THIOLASE_2"/>
    <property type="match status" value="1"/>
</dbReference>
<dbReference type="PROSITE" id="PS00098">
    <property type="entry name" value="THIOLASE_1"/>
    <property type="match status" value="1"/>
</dbReference>
<dbReference type="Pfam" id="PF22691">
    <property type="entry name" value="Thiolase_C_1"/>
    <property type="match status" value="1"/>
</dbReference>
<dbReference type="Proteomes" id="UP000241206">
    <property type="component" value="Unassembled WGS sequence"/>
</dbReference>
<dbReference type="InterPro" id="IPR055140">
    <property type="entry name" value="Thiolase_C_2"/>
</dbReference>
<comment type="caution">
    <text evidence="11">The sequence shown here is derived from an EMBL/GenBank/DDBJ whole genome shotgun (WGS) entry which is preliminary data.</text>
</comment>
<dbReference type="RefSeq" id="WP_107393719.1">
    <property type="nucleotide sequence ID" value="NZ_PHHF01000004.1"/>
</dbReference>
<keyword evidence="3" id="KW-0813">Transport</keyword>
<dbReference type="EC" id="2.3.1.176" evidence="2"/>
<dbReference type="InterPro" id="IPR002155">
    <property type="entry name" value="Thiolase"/>
</dbReference>
<dbReference type="Pfam" id="PF00108">
    <property type="entry name" value="Thiolase_N"/>
    <property type="match status" value="1"/>
</dbReference>
<dbReference type="GO" id="GO:0003988">
    <property type="term" value="F:acetyl-CoA C-acyltransferase activity"/>
    <property type="evidence" value="ECO:0007669"/>
    <property type="project" value="UniProtKB-ARBA"/>
</dbReference>
<sequence>MSRSVIAGVDMTKFVKPGTQEPYRVMASRAIRGAVKDAGIHPSLIQQVYGGYVYGDSGGAQHALYDNFMSGVPVINVNNNCSSGSTALFLARQAVESGAGECALAFGFEEMQPGALGTHWPDREYPSGHYADALGKLGYPEAPVGLRMFGAAGQHYMDQHGVGPELFAKVAVKTRSHAARNPMALLTTPLTVEEVLGAKVVYLDYLTRLMCCPPSCGAAAAIVCSKAFAARHGIAGTVEIIGQAMATDTASIWDSPVELVGAGATRRAAAAAFEQAGVAPTDVQVVELHDCFTPNEVINYEALGLCEEGGASRLVEDGDNSYGGKFVVNPSGGLMSKGHPLGATGLAQAYELSNQLRGRAGPRQVEGARIALQHNIGVPGAAVVTIYRAS</sequence>
<evidence type="ECO:0000259" key="10">
    <source>
        <dbReference type="Pfam" id="PF22691"/>
    </source>
</evidence>
<evidence type="ECO:0000256" key="1">
    <source>
        <dbReference type="ARBA" id="ARBA00004275"/>
    </source>
</evidence>
<dbReference type="InterPro" id="IPR016039">
    <property type="entry name" value="Thiolase-like"/>
</dbReference>
<dbReference type="GO" id="GO:0008289">
    <property type="term" value="F:lipid binding"/>
    <property type="evidence" value="ECO:0007669"/>
    <property type="project" value="UniProtKB-KW"/>
</dbReference>
<keyword evidence="6" id="KW-0446">Lipid-binding</keyword>
<dbReference type="NCBIfam" id="NF006102">
    <property type="entry name" value="PRK08256.1"/>
    <property type="match status" value="1"/>
</dbReference>
<evidence type="ECO:0000256" key="2">
    <source>
        <dbReference type="ARBA" id="ARBA00012352"/>
    </source>
</evidence>
<dbReference type="GO" id="GO:0006869">
    <property type="term" value="P:lipid transport"/>
    <property type="evidence" value="ECO:0007669"/>
    <property type="project" value="UniProtKB-KW"/>
</dbReference>
<name>A0A2T4I857_9SPHN</name>
<dbReference type="PANTHER" id="PTHR42870:SF1">
    <property type="entry name" value="NON-SPECIFIC LIPID-TRANSFER PROTEIN-LIKE 2"/>
    <property type="match status" value="1"/>
</dbReference>
<dbReference type="InterPro" id="IPR020616">
    <property type="entry name" value="Thiolase_N"/>
</dbReference>
<dbReference type="EMBL" id="PHHF01000004">
    <property type="protein sequence ID" value="PTD27730.1"/>
    <property type="molecule type" value="Genomic_DNA"/>
</dbReference>
<evidence type="ECO:0000256" key="6">
    <source>
        <dbReference type="ARBA" id="ARBA00023121"/>
    </source>
</evidence>
<evidence type="ECO:0000259" key="9">
    <source>
        <dbReference type="Pfam" id="PF00108"/>
    </source>
</evidence>
<keyword evidence="5" id="KW-0445">Lipid transport</keyword>
<evidence type="ECO:0000256" key="8">
    <source>
        <dbReference type="ARBA" id="ARBA00032316"/>
    </source>
</evidence>
<accession>A0A2T4I857</accession>
<dbReference type="AlphaFoldDB" id="A0A2T4I857"/>
<proteinExistence type="predicted"/>
<comment type="subcellular location">
    <subcellularLocation>
        <location evidence="1">Peroxisome</location>
    </subcellularLocation>
</comment>
<dbReference type="SUPFAM" id="SSF53901">
    <property type="entry name" value="Thiolase-like"/>
    <property type="match status" value="2"/>
</dbReference>
<evidence type="ECO:0000256" key="5">
    <source>
        <dbReference type="ARBA" id="ARBA00023055"/>
    </source>
</evidence>
<gene>
    <name evidence="11" type="ORF">CV103_01305</name>
</gene>
<evidence type="ECO:0000313" key="12">
    <source>
        <dbReference type="Proteomes" id="UP000241206"/>
    </source>
</evidence>
<evidence type="ECO:0000256" key="4">
    <source>
        <dbReference type="ARBA" id="ARBA00022679"/>
    </source>
</evidence>
<dbReference type="Gene3D" id="3.40.47.10">
    <property type="match status" value="1"/>
</dbReference>
<keyword evidence="12" id="KW-1185">Reference proteome</keyword>
<evidence type="ECO:0000256" key="7">
    <source>
        <dbReference type="ARBA" id="ARBA00023140"/>
    </source>
</evidence>
<dbReference type="PANTHER" id="PTHR42870">
    <property type="entry name" value="ACETYL-COA C-ACETYLTRANSFERASE"/>
    <property type="match status" value="1"/>
</dbReference>
<reference evidence="11 12" key="1">
    <citation type="submission" date="2017-11" db="EMBL/GenBank/DDBJ databases">
        <title>Sphingomonas oleivorans sp. nov., isolated from oil-contaminated soil.</title>
        <authorList>
            <person name="Wang L."/>
            <person name="Chen L."/>
        </authorList>
    </citation>
    <scope>NUCLEOTIDE SEQUENCE [LARGE SCALE GENOMIC DNA]</scope>
    <source>
        <strain evidence="11 12">K101</strain>
    </source>
</reference>
<evidence type="ECO:0000313" key="11">
    <source>
        <dbReference type="EMBL" id="PTD27730.1"/>
    </source>
</evidence>
<evidence type="ECO:0000256" key="3">
    <source>
        <dbReference type="ARBA" id="ARBA00022448"/>
    </source>
</evidence>
<feature type="domain" description="Thiolase C-terminal" evidence="10">
    <location>
        <begin position="259"/>
        <end position="385"/>
    </location>
</feature>
<protein>
    <recommendedName>
        <fullName evidence="2">propanoyl-CoA C-acyltransferase</fullName>
        <ecNumber evidence="2">2.3.1.176</ecNumber>
    </recommendedName>
    <alternativeName>
        <fullName evidence="8">Propanoyl-CoA C-acyltransferase</fullName>
    </alternativeName>
</protein>
<feature type="domain" description="Thiolase N-terminal" evidence="9">
    <location>
        <begin position="5"/>
        <end position="184"/>
    </location>
</feature>
<organism evidence="11 12">
    <name type="scientific">Edaphosphingomonas fennica</name>
    <dbReference type="NCBI Taxonomy" id="114404"/>
    <lineage>
        <taxon>Bacteria</taxon>
        <taxon>Pseudomonadati</taxon>
        <taxon>Pseudomonadota</taxon>
        <taxon>Alphaproteobacteria</taxon>
        <taxon>Sphingomonadales</taxon>
        <taxon>Rhizorhabdaceae</taxon>
        <taxon>Edaphosphingomonas</taxon>
    </lineage>
</organism>
<dbReference type="CDD" id="cd00829">
    <property type="entry name" value="SCP-x_thiolase"/>
    <property type="match status" value="1"/>
</dbReference>
<dbReference type="InterPro" id="IPR020615">
    <property type="entry name" value="Thiolase_acyl_enz_int_AS"/>
</dbReference>
<dbReference type="InterPro" id="IPR020613">
    <property type="entry name" value="Thiolase_CS"/>
</dbReference>
<keyword evidence="4" id="KW-0808">Transferase</keyword>